<comment type="caution">
    <text evidence="2">The sequence shown here is derived from an EMBL/GenBank/DDBJ whole genome shotgun (WGS) entry which is preliminary data.</text>
</comment>
<protein>
    <submittedName>
        <fullName evidence="2">Inovirus-type Gp2 protein</fullName>
    </submittedName>
</protein>
<reference evidence="2" key="1">
    <citation type="submission" date="2020-11" db="EMBL/GenBank/DDBJ databases">
        <title>Enhanced detection system for hospital associated transmission using whole genome sequencing surveillance.</title>
        <authorList>
            <person name="Harrison L.H."/>
            <person name="Van Tyne D."/>
            <person name="Marsh J.W."/>
            <person name="Griffith M.P."/>
            <person name="Snyder D.J."/>
            <person name="Cooper V.S."/>
            <person name="Mustapha M."/>
        </authorList>
    </citation>
    <scope>NUCLEOTIDE SEQUENCE</scope>
    <source>
        <strain evidence="2">STEN00053</strain>
    </source>
</reference>
<dbReference type="AlphaFoldDB" id="A0AA41CE36"/>
<organism evidence="2 3">
    <name type="scientific">Stenotrophomonas maltophilia</name>
    <name type="common">Pseudomonas maltophilia</name>
    <name type="synonym">Xanthomonas maltophilia</name>
    <dbReference type="NCBI Taxonomy" id="40324"/>
    <lineage>
        <taxon>Bacteria</taxon>
        <taxon>Pseudomonadati</taxon>
        <taxon>Pseudomonadota</taxon>
        <taxon>Gammaproteobacteria</taxon>
        <taxon>Lysobacterales</taxon>
        <taxon>Lysobacteraceae</taxon>
        <taxon>Stenotrophomonas</taxon>
        <taxon>Stenotrophomonas maltophilia group</taxon>
    </lineage>
</organism>
<sequence length="337" mass="37889">MGIAANSASITRRTYIWGEDGRPVITGEQTAIYAVKKIVDMMGRLMRSKGDLFKVGATGLVLQDDLAKEFRTCLKADLAKISRHFPVHRHSPLFTIFKRFSAPVRFKCSGKLFPEDVAPLNAAVAKMRAFSKGAALGPALANMRRAERKNRRSTRKLLQQLRQGYSKLLIIRLDLGYFSKTLTNLGFCAQDLPISEVQRHRDAFVAYLRTGPYSQDLAGYIWRLEYGLEKGSHFHMAIFFNGQELAKDITIADALGHYWKSTVTGGSGMYFSCNKNKEAYERCGIGMVPRNDDMAWANVEDAMFYLTKQDYYLRFRPAKGIRTFGSGGPYGGVQSVE</sequence>
<dbReference type="InterPro" id="IPR057271">
    <property type="entry name" value="YagK_YfjJ_C"/>
</dbReference>
<accession>A0AA41CE36</accession>
<name>A0AA41CE36_STEMA</name>
<proteinExistence type="predicted"/>
<dbReference type="Pfam" id="PF11726">
    <property type="entry name" value="YagK_YfjJ_C"/>
    <property type="match status" value="1"/>
</dbReference>
<dbReference type="EMBL" id="JADUOV010000007">
    <property type="protein sequence ID" value="MBH1790584.1"/>
    <property type="molecule type" value="Genomic_DNA"/>
</dbReference>
<evidence type="ECO:0000313" key="3">
    <source>
        <dbReference type="Proteomes" id="UP000634179"/>
    </source>
</evidence>
<dbReference type="Proteomes" id="UP000634179">
    <property type="component" value="Unassembled WGS sequence"/>
</dbReference>
<feature type="domain" description="YagK/YfjJ C-terminal" evidence="1">
    <location>
        <begin position="164"/>
        <end position="263"/>
    </location>
</feature>
<evidence type="ECO:0000259" key="1">
    <source>
        <dbReference type="Pfam" id="PF11726"/>
    </source>
</evidence>
<gene>
    <name evidence="2" type="ORF">I5V89_11940</name>
</gene>
<evidence type="ECO:0000313" key="2">
    <source>
        <dbReference type="EMBL" id="MBH1790584.1"/>
    </source>
</evidence>